<name>A0ACD5FJ15_STAHY</name>
<proteinExistence type="predicted"/>
<reference evidence="1" key="1">
    <citation type="submission" date="2024-09" db="EMBL/GenBank/DDBJ databases">
        <authorList>
            <person name="Gagne-Thivierge C."/>
        </authorList>
    </citation>
    <scope>NUCLEOTIDE SEQUENCE</scope>
    <source>
        <strain evidence="1">SC310</strain>
    </source>
</reference>
<organism evidence="1 2">
    <name type="scientific">Staphylococcus hyicus</name>
    <dbReference type="NCBI Taxonomy" id="1284"/>
    <lineage>
        <taxon>Bacteria</taxon>
        <taxon>Bacillati</taxon>
        <taxon>Bacillota</taxon>
        <taxon>Bacilli</taxon>
        <taxon>Bacillales</taxon>
        <taxon>Staphylococcaceae</taxon>
        <taxon>Staphylococcus</taxon>
    </lineage>
</organism>
<protein>
    <submittedName>
        <fullName evidence="1">Uncharacterized protein</fullName>
    </submittedName>
</protein>
<evidence type="ECO:0000313" key="1">
    <source>
        <dbReference type="EMBL" id="XKR68190.1"/>
    </source>
</evidence>
<dbReference type="Proteomes" id="UP001234913">
    <property type="component" value="Chromosome"/>
</dbReference>
<keyword evidence="2" id="KW-1185">Reference proteome</keyword>
<gene>
    <name evidence="1" type="ORF">QUC96_006795</name>
</gene>
<sequence>MITMDSKINKQIAKNLSLEGMEVSKEQQKQILEIINNKKKVTNEMIRKIAFQK</sequence>
<evidence type="ECO:0000313" key="2">
    <source>
        <dbReference type="Proteomes" id="UP001234913"/>
    </source>
</evidence>
<accession>A0ACD5FJ15</accession>
<dbReference type="EMBL" id="CP171742">
    <property type="protein sequence ID" value="XKR68190.1"/>
    <property type="molecule type" value="Genomic_DNA"/>
</dbReference>